<dbReference type="InterPro" id="IPR010523">
    <property type="entry name" value="XylR_N"/>
</dbReference>
<feature type="domain" description="Activator of aromatic catabolism" evidence="1">
    <location>
        <begin position="11"/>
        <end position="99"/>
    </location>
</feature>
<dbReference type="Pfam" id="PF06505">
    <property type="entry name" value="XylR_N"/>
    <property type="match status" value="1"/>
</dbReference>
<proteinExistence type="predicted"/>
<name>B1YA93_PYRNV</name>
<gene>
    <name evidence="2" type="ordered locus">Tneu_0109</name>
</gene>
<dbReference type="KEGG" id="tne:Tneu_0109"/>
<dbReference type="Proteomes" id="UP000001694">
    <property type="component" value="Chromosome"/>
</dbReference>
<organism evidence="2 3">
    <name type="scientific">Pyrobaculum neutrophilum (strain DSM 2338 / JCM 9278 / NBRC 100436 / V24Sta)</name>
    <name type="common">Thermoproteus neutrophilus</name>
    <dbReference type="NCBI Taxonomy" id="444157"/>
    <lineage>
        <taxon>Archaea</taxon>
        <taxon>Thermoproteota</taxon>
        <taxon>Thermoprotei</taxon>
        <taxon>Thermoproteales</taxon>
        <taxon>Thermoproteaceae</taxon>
        <taxon>Pyrobaculum</taxon>
    </lineage>
</organism>
<dbReference type="HOGENOM" id="CLU_1727312_0_0_2"/>
<keyword evidence="3" id="KW-1185">Reference proteome</keyword>
<sequence>MDLLGALGKLLRGDLKLKPEEGVLEYRGQRLVALPASAIDAAVKEMEKYFGEAAVIVMERMGAAVGAAVRNALGWKTGEEALRELPQMAPLAGLGKIRVQGDRLEMENMPEDVDPAVLRYIAGFLEGLCIHVEEIGGGGHRAEAKVAPRPCP</sequence>
<dbReference type="AlphaFoldDB" id="B1YA93"/>
<evidence type="ECO:0000259" key="1">
    <source>
        <dbReference type="Pfam" id="PF06505"/>
    </source>
</evidence>
<dbReference type="EMBL" id="CP001014">
    <property type="protein sequence ID" value="ACB39067.1"/>
    <property type="molecule type" value="Genomic_DNA"/>
</dbReference>
<dbReference type="eggNOG" id="arCOG12851">
    <property type="taxonomic scope" value="Archaea"/>
</dbReference>
<reference evidence="2" key="1">
    <citation type="submission" date="2008-03" db="EMBL/GenBank/DDBJ databases">
        <title>Complete sequence of Thermoproteus neutrophilus V24Sta.</title>
        <authorList>
            <consortium name="US DOE Joint Genome Institute"/>
            <person name="Copeland A."/>
            <person name="Lucas S."/>
            <person name="Lapidus A."/>
            <person name="Glavina del Rio T."/>
            <person name="Dalin E."/>
            <person name="Tice H."/>
            <person name="Bruce D."/>
            <person name="Goodwin L."/>
            <person name="Pitluck S."/>
            <person name="Sims D."/>
            <person name="Brettin T."/>
            <person name="Detter J.C."/>
            <person name="Han C."/>
            <person name="Kuske C.R."/>
            <person name="Schmutz J."/>
            <person name="Larimer F."/>
            <person name="Land M."/>
            <person name="Hauser L."/>
            <person name="Kyrpides N."/>
            <person name="Mikhailova N."/>
            <person name="Biddle J.F."/>
            <person name="Zhang Z."/>
            <person name="Fitz-Gibbon S.T."/>
            <person name="Lowe T.M."/>
            <person name="Saltikov C."/>
            <person name="House C.H."/>
            <person name="Richardson P."/>
        </authorList>
    </citation>
    <scope>NUCLEOTIDE SEQUENCE [LARGE SCALE GENOMIC DNA]</scope>
    <source>
        <strain evidence="2">V24Sta</strain>
    </source>
</reference>
<evidence type="ECO:0000313" key="3">
    <source>
        <dbReference type="Proteomes" id="UP000001694"/>
    </source>
</evidence>
<accession>B1YA93</accession>
<dbReference type="STRING" id="444157.Tneu_0109"/>
<protein>
    <recommendedName>
        <fullName evidence="1">Activator of aromatic catabolism domain-containing protein</fullName>
    </recommendedName>
</protein>
<evidence type="ECO:0000313" key="2">
    <source>
        <dbReference type="EMBL" id="ACB39067.1"/>
    </source>
</evidence>